<dbReference type="GO" id="GO:0004806">
    <property type="term" value="F:triacylglycerol lipase activity"/>
    <property type="evidence" value="ECO:0007669"/>
    <property type="project" value="TreeGrafter"/>
</dbReference>
<feature type="active site" description="Nucleophile" evidence="1">
    <location>
        <position position="55"/>
    </location>
</feature>
<dbReference type="EMBL" id="SDPN01000007">
    <property type="protein sequence ID" value="RXZ72148.1"/>
    <property type="molecule type" value="Genomic_DNA"/>
</dbReference>
<evidence type="ECO:0000313" key="7">
    <source>
        <dbReference type="Proteomes" id="UP000293865"/>
    </source>
</evidence>
<feature type="disulfide bond" evidence="2">
    <location>
        <begin position="134"/>
        <end position="142"/>
    </location>
</feature>
<protein>
    <submittedName>
        <fullName evidence="5">SGNH/GDSL hydrolase family protein</fullName>
    </submittedName>
</protein>
<proteinExistence type="predicted"/>
<dbReference type="Proteomes" id="UP000293865">
    <property type="component" value="Unassembled WGS sequence"/>
</dbReference>
<feature type="domain" description="SGNH hydrolase-type esterase" evidence="4">
    <location>
        <begin position="51"/>
        <end position="255"/>
    </location>
</feature>
<dbReference type="GO" id="GO:0019433">
    <property type="term" value="P:triglyceride catabolic process"/>
    <property type="evidence" value="ECO:0007669"/>
    <property type="project" value="TreeGrafter"/>
</dbReference>
<feature type="chain" id="PRO_5033828861" evidence="3">
    <location>
        <begin position="34"/>
        <end position="265"/>
    </location>
</feature>
<evidence type="ECO:0000256" key="1">
    <source>
        <dbReference type="PIRSR" id="PIRSR637460-1"/>
    </source>
</evidence>
<reference evidence="5 7" key="1">
    <citation type="submission" date="2019-01" db="EMBL/GenBank/DDBJ databases">
        <title>Agromyces.</title>
        <authorList>
            <person name="Li J."/>
        </authorList>
    </citation>
    <scope>NUCLEOTIDE SEQUENCE [LARGE SCALE GENOMIC DNA]</scope>
    <source>
        <strain evidence="5 7">DSM 15934</strain>
    </source>
</reference>
<name>A0A4Q2KP12_9MICO</name>
<gene>
    <name evidence="6" type="ORF">ESP51_05925</name>
    <name evidence="5" type="ORF">ESP51_19210</name>
</gene>
<organism evidence="5 7">
    <name type="scientific">Agromyces albus</name>
    <dbReference type="NCBI Taxonomy" id="205332"/>
    <lineage>
        <taxon>Bacteria</taxon>
        <taxon>Bacillati</taxon>
        <taxon>Actinomycetota</taxon>
        <taxon>Actinomycetes</taxon>
        <taxon>Micrococcales</taxon>
        <taxon>Microbacteriaceae</taxon>
        <taxon>Agromyces</taxon>
    </lineage>
</organism>
<dbReference type="EMBL" id="SDPN01000063">
    <property type="protein sequence ID" value="RXZ67114.1"/>
    <property type="molecule type" value="Genomic_DNA"/>
</dbReference>
<feature type="signal peptide" evidence="3">
    <location>
        <begin position="1"/>
        <end position="33"/>
    </location>
</feature>
<keyword evidence="7" id="KW-1185">Reference proteome</keyword>
<dbReference type="InterPro" id="IPR037460">
    <property type="entry name" value="SEST-like"/>
</dbReference>
<dbReference type="AlphaFoldDB" id="A0A4Q2KP12"/>
<dbReference type="InterPro" id="IPR036514">
    <property type="entry name" value="SGNH_hydro_sf"/>
</dbReference>
<dbReference type="Pfam" id="PF13472">
    <property type="entry name" value="Lipase_GDSL_2"/>
    <property type="match status" value="1"/>
</dbReference>
<dbReference type="OrthoDB" id="5503950at2"/>
<accession>A0A4Q2KP12</accession>
<evidence type="ECO:0000313" key="6">
    <source>
        <dbReference type="EMBL" id="RXZ72148.1"/>
    </source>
</evidence>
<evidence type="ECO:0000313" key="5">
    <source>
        <dbReference type="EMBL" id="RXZ67114.1"/>
    </source>
</evidence>
<sequence>MTTTSRIRRQMSILGATALILATALVGAVPAQAVPGGPTQTAATSKVAYAALGDSYAAGVGGGGYLDTCLTSPAGYPSLLSADPGVRHVALLACSGATTADVTTQLSALTRQTKLITITVGGNDLGVDVLASACVAGTVDDCFAAVAVAQARLPQLAADLASTFAAIGAAAPKATVVVTGYPLLFESPTDPRKVAVNQGIMLLNDLIEATATGAGFLFVDVESAFAGHGLDSADPWIHGLASPEAFHPTVAGYEAYAAAIRAAIG</sequence>
<keyword evidence="2" id="KW-1015">Disulfide bond</keyword>
<keyword evidence="3" id="KW-0732">Signal</keyword>
<dbReference type="InterPro" id="IPR013830">
    <property type="entry name" value="SGNH_hydro"/>
</dbReference>
<keyword evidence="5" id="KW-0378">Hydrolase</keyword>
<dbReference type="SUPFAM" id="SSF52266">
    <property type="entry name" value="SGNH hydrolase"/>
    <property type="match status" value="1"/>
</dbReference>
<comment type="caution">
    <text evidence="5">The sequence shown here is derived from an EMBL/GenBank/DDBJ whole genome shotgun (WGS) entry which is preliminary data.</text>
</comment>
<feature type="active site" evidence="1">
    <location>
        <position position="247"/>
    </location>
</feature>
<dbReference type="Gene3D" id="3.40.50.1110">
    <property type="entry name" value="SGNH hydrolase"/>
    <property type="match status" value="1"/>
</dbReference>
<evidence type="ECO:0000259" key="4">
    <source>
        <dbReference type="Pfam" id="PF13472"/>
    </source>
</evidence>
<evidence type="ECO:0000256" key="2">
    <source>
        <dbReference type="PIRSR" id="PIRSR637460-2"/>
    </source>
</evidence>
<dbReference type="RefSeq" id="WP_129519968.1">
    <property type="nucleotide sequence ID" value="NZ_SDPN01000007.1"/>
</dbReference>
<feature type="disulfide bond" evidence="2">
    <location>
        <begin position="69"/>
        <end position="94"/>
    </location>
</feature>
<evidence type="ECO:0000256" key="3">
    <source>
        <dbReference type="SAM" id="SignalP"/>
    </source>
</evidence>
<dbReference type="PANTHER" id="PTHR37981:SF1">
    <property type="entry name" value="SGNH HYDROLASE-TYPE ESTERASE DOMAIN-CONTAINING PROTEIN"/>
    <property type="match status" value="1"/>
</dbReference>
<dbReference type="PANTHER" id="PTHR37981">
    <property type="entry name" value="LIPASE 2"/>
    <property type="match status" value="1"/>
</dbReference>
<dbReference type="CDD" id="cd01823">
    <property type="entry name" value="SEST_like"/>
    <property type="match status" value="1"/>
</dbReference>